<dbReference type="GO" id="GO:0031267">
    <property type="term" value="F:small GTPase binding"/>
    <property type="evidence" value="ECO:0007669"/>
    <property type="project" value="TreeGrafter"/>
</dbReference>
<feature type="region of interest" description="Disordered" evidence="2">
    <location>
        <begin position="766"/>
        <end position="894"/>
    </location>
</feature>
<feature type="domain" description="EF-hand" evidence="4">
    <location>
        <begin position="483"/>
        <end position="518"/>
    </location>
</feature>
<dbReference type="InterPro" id="IPR018247">
    <property type="entry name" value="EF_Hand_1_Ca_BS"/>
</dbReference>
<keyword evidence="1" id="KW-0106">Calcium</keyword>
<evidence type="ECO:0000313" key="5">
    <source>
        <dbReference type="EMBL" id="KAK7098501.1"/>
    </source>
</evidence>
<feature type="region of interest" description="Disordered" evidence="2">
    <location>
        <begin position="589"/>
        <end position="646"/>
    </location>
</feature>
<evidence type="ECO:0000256" key="1">
    <source>
        <dbReference type="ARBA" id="ARBA00022837"/>
    </source>
</evidence>
<feature type="compositionally biased region" description="Polar residues" evidence="2">
    <location>
        <begin position="766"/>
        <end position="782"/>
    </location>
</feature>
<dbReference type="EMBL" id="JBAMIC010000012">
    <property type="protein sequence ID" value="KAK7098501.1"/>
    <property type="molecule type" value="Genomic_DNA"/>
</dbReference>
<dbReference type="PROSITE" id="PS50086">
    <property type="entry name" value="TBC_RABGAP"/>
    <property type="match status" value="1"/>
</dbReference>
<reference evidence="5 6" key="1">
    <citation type="submission" date="2024-02" db="EMBL/GenBank/DDBJ databases">
        <title>Chromosome-scale genome assembly of the rough periwinkle Littorina saxatilis.</title>
        <authorList>
            <person name="De Jode A."/>
            <person name="Faria R."/>
            <person name="Formenti G."/>
            <person name="Sims Y."/>
            <person name="Smith T.P."/>
            <person name="Tracey A."/>
            <person name="Wood J.M.D."/>
            <person name="Zagrodzka Z.B."/>
            <person name="Johannesson K."/>
            <person name="Butlin R.K."/>
            <person name="Leder E.H."/>
        </authorList>
    </citation>
    <scope>NUCLEOTIDE SEQUENCE [LARGE SCALE GENOMIC DNA]</scope>
    <source>
        <strain evidence="5">Snail1</strain>
        <tissue evidence="5">Muscle</tissue>
    </source>
</reference>
<dbReference type="FunFam" id="1.10.8.270:FF:000002">
    <property type="entry name" value="TBC1 domain family member 9B"/>
    <property type="match status" value="1"/>
</dbReference>
<feature type="compositionally biased region" description="Pro residues" evidence="2">
    <location>
        <begin position="592"/>
        <end position="602"/>
    </location>
</feature>
<dbReference type="Gene3D" id="1.10.472.80">
    <property type="entry name" value="Ypt/Rab-GAP domain of gyp1p, domain 3"/>
    <property type="match status" value="1"/>
</dbReference>
<keyword evidence="6" id="KW-1185">Reference proteome</keyword>
<proteinExistence type="predicted"/>
<dbReference type="SUPFAM" id="SSF47473">
    <property type="entry name" value="EF-hand"/>
    <property type="match status" value="1"/>
</dbReference>
<protein>
    <recommendedName>
        <fullName evidence="7">TBC1 domain family member 9</fullName>
    </recommendedName>
</protein>
<dbReference type="InterPro" id="IPR050302">
    <property type="entry name" value="Rab_GAP_TBC_domain"/>
</dbReference>
<feature type="domain" description="Rab-GAP TBC" evidence="3">
    <location>
        <begin position="108"/>
        <end position="295"/>
    </location>
</feature>
<dbReference type="SUPFAM" id="SSF47923">
    <property type="entry name" value="Ypt/Rab-GAP domain of gyp1p"/>
    <property type="match status" value="2"/>
</dbReference>
<organism evidence="5 6">
    <name type="scientific">Littorina saxatilis</name>
    <dbReference type="NCBI Taxonomy" id="31220"/>
    <lineage>
        <taxon>Eukaryota</taxon>
        <taxon>Metazoa</taxon>
        <taxon>Spiralia</taxon>
        <taxon>Lophotrochozoa</taxon>
        <taxon>Mollusca</taxon>
        <taxon>Gastropoda</taxon>
        <taxon>Caenogastropoda</taxon>
        <taxon>Littorinimorpha</taxon>
        <taxon>Littorinoidea</taxon>
        <taxon>Littorinidae</taxon>
        <taxon>Littorina</taxon>
    </lineage>
</organism>
<gene>
    <name evidence="5" type="ORF">V1264_002777</name>
</gene>
<dbReference type="Proteomes" id="UP001374579">
    <property type="component" value="Unassembled WGS sequence"/>
</dbReference>
<sequence length="945" mass="105334">MNFTFSHFKDRSFILEKLSTFLSRQNIPRRTISQCSDSKPADVTGVVETSVPEFQPALISIFNKRHPDDELTPREAAKEHLWDLHFAEYGRGTCMYRTHATHELVLKGIPEKYRGEMWMVFSGAVNEMSMQPDYYADLVQRSSGKSSMATEEIERDLHRSLPEHPAFQTDKGIGALRRVLTAYAWRNPNIGYCQAMNIVTSVLLLYVSEEEAFWLLTAVCERLLPDYYNTRVVGALVDQGVFGELVQEYIPSLHQKLESLGLLSMISLSWFLTVFLSVIPFGCAVNILDCFFYDGARVIFQLSLSILENRKEKLLNCHEDGEAMIILNEFLELVYNPDNPHPRTPSSHNVMHSVTDSTEDKVDVRSLIEESYKEFWSISNRDIDRLRLKYRLLVVQKIEDTVMKNIVRSVASDTLFEGKQLEALYLLFKEEYLTSCYWRTTPQPVDTTDKCDTSRPYYELYKVDFEQFRTLFLALVPQATGPRAPTLALRAFRYLDGNEDNMINFKEFVWLLGVLCRASAPERLRLIYLLHLPPALLPSDPLDDTPGSPNSDGTEAGLDAAEYFDEDSGTDPLATDSEDLELPAVVDTEFPATPPLKSPLDPPSTTTSTDDSDPLSVQPSGESGEAPTSPPKTAQMPIPGAVGGMDVAAGGEGMVVTDEKMGERDVAAAGIESSSPSNASRSFTEEKESLVHRVWRQTTRKSRTESKEDFHNMPRIDQIQFIQLLKSLYDMFTDLPDEQKLYHSLATVGTLLLQLGDVGKQFRSLSNNAGESNHSTTGDATLSSSSSNNPFPHSGSVESQGDVFLGSSPRVSEGEGAAKEAGAKTQEAADTKAGGESVSAEKKAGEKIESFAKSDKASPSNDLENSESKEGDTMSTRSVSESQVSSSSSVSKPDENWSISFEQFLASMLTEGPLVSYFERIHDVSDSVARMRNRRLITRQTSAYQ</sequence>
<feature type="compositionally biased region" description="Low complexity" evidence="2">
    <location>
        <begin position="878"/>
        <end position="891"/>
    </location>
</feature>
<evidence type="ECO:0000313" key="6">
    <source>
        <dbReference type="Proteomes" id="UP001374579"/>
    </source>
</evidence>
<dbReference type="InterPro" id="IPR035969">
    <property type="entry name" value="Rab-GAP_TBC_sf"/>
</dbReference>
<evidence type="ECO:0008006" key="7">
    <source>
        <dbReference type="Google" id="ProtNLM"/>
    </source>
</evidence>
<dbReference type="Pfam" id="PF00566">
    <property type="entry name" value="RabGAP-TBC"/>
    <property type="match status" value="1"/>
</dbReference>
<dbReference type="PROSITE" id="PS00018">
    <property type="entry name" value="EF_HAND_1"/>
    <property type="match status" value="1"/>
</dbReference>
<dbReference type="PANTHER" id="PTHR47219:SF6">
    <property type="entry name" value="RAB GTPASE-ACTIVATING PROTEIN 1"/>
    <property type="match status" value="1"/>
</dbReference>
<feature type="compositionally biased region" description="Basic and acidic residues" evidence="2">
    <location>
        <begin position="839"/>
        <end position="856"/>
    </location>
</feature>
<dbReference type="AlphaFoldDB" id="A0AAN9B3D7"/>
<dbReference type="Gene3D" id="1.10.238.10">
    <property type="entry name" value="EF-hand"/>
    <property type="match status" value="1"/>
</dbReference>
<comment type="caution">
    <text evidence="5">The sequence shown here is derived from an EMBL/GenBank/DDBJ whole genome shotgun (WGS) entry which is preliminary data.</text>
</comment>
<evidence type="ECO:0000259" key="4">
    <source>
        <dbReference type="PROSITE" id="PS50222"/>
    </source>
</evidence>
<feature type="compositionally biased region" description="Basic and acidic residues" evidence="2">
    <location>
        <begin position="812"/>
        <end position="830"/>
    </location>
</feature>
<dbReference type="InterPro" id="IPR000195">
    <property type="entry name" value="Rab-GAP-TBC_dom"/>
</dbReference>
<dbReference type="GO" id="GO:0005096">
    <property type="term" value="F:GTPase activator activity"/>
    <property type="evidence" value="ECO:0007669"/>
    <property type="project" value="TreeGrafter"/>
</dbReference>
<feature type="compositionally biased region" description="Low complexity" evidence="2">
    <location>
        <begin position="783"/>
        <end position="796"/>
    </location>
</feature>
<evidence type="ECO:0000259" key="3">
    <source>
        <dbReference type="PROSITE" id="PS50086"/>
    </source>
</evidence>
<dbReference type="InterPro" id="IPR011992">
    <property type="entry name" value="EF-hand-dom_pair"/>
</dbReference>
<accession>A0AAN9B3D7</accession>
<dbReference type="SMART" id="SM00164">
    <property type="entry name" value="TBC"/>
    <property type="match status" value="1"/>
</dbReference>
<dbReference type="InterPro" id="IPR002048">
    <property type="entry name" value="EF_hand_dom"/>
</dbReference>
<dbReference type="PANTHER" id="PTHR47219">
    <property type="entry name" value="RAB GTPASE-ACTIVATING PROTEIN 1-LIKE"/>
    <property type="match status" value="1"/>
</dbReference>
<evidence type="ECO:0000256" key="2">
    <source>
        <dbReference type="SAM" id="MobiDB-lite"/>
    </source>
</evidence>
<dbReference type="PROSITE" id="PS50222">
    <property type="entry name" value="EF_HAND_2"/>
    <property type="match status" value="1"/>
</dbReference>
<dbReference type="Gene3D" id="1.10.8.270">
    <property type="entry name" value="putative rabgap domain of human tbc1 domain family member 14 like domains"/>
    <property type="match status" value="1"/>
</dbReference>
<name>A0AAN9B3D7_9CAEN</name>
<dbReference type="GO" id="GO:0005509">
    <property type="term" value="F:calcium ion binding"/>
    <property type="evidence" value="ECO:0007669"/>
    <property type="project" value="InterPro"/>
</dbReference>